<dbReference type="InterPro" id="IPR008858">
    <property type="entry name" value="TROVE_dom"/>
</dbReference>
<keyword evidence="6" id="KW-0687">Ribonucleoprotein</keyword>
<dbReference type="GO" id="GO:1990904">
    <property type="term" value="C:ribonucleoprotein complex"/>
    <property type="evidence" value="ECO:0007669"/>
    <property type="project" value="UniProtKB-KW"/>
</dbReference>
<evidence type="ECO:0000313" key="8">
    <source>
        <dbReference type="Proteomes" id="UP000887540"/>
    </source>
</evidence>
<dbReference type="Gene3D" id="3.40.50.410">
    <property type="entry name" value="von Willebrand factor, type A domain"/>
    <property type="match status" value="1"/>
</dbReference>
<dbReference type="GO" id="GO:0005737">
    <property type="term" value="C:cytoplasm"/>
    <property type="evidence" value="ECO:0007669"/>
    <property type="project" value="UniProtKB-SubCell"/>
</dbReference>
<keyword evidence="8" id="KW-1185">Reference proteome</keyword>
<proteinExistence type="inferred from homology"/>
<dbReference type="GO" id="GO:0046872">
    <property type="term" value="F:metal ion binding"/>
    <property type="evidence" value="ECO:0007669"/>
    <property type="project" value="UniProtKB-KW"/>
</dbReference>
<feature type="domain" description="TROVE" evidence="7">
    <location>
        <begin position="1"/>
        <end position="55"/>
    </location>
</feature>
<reference evidence="9" key="1">
    <citation type="submission" date="2022-11" db="UniProtKB">
        <authorList>
            <consortium name="WormBaseParasite"/>
        </authorList>
    </citation>
    <scope>IDENTIFICATION</scope>
</reference>
<evidence type="ECO:0000256" key="4">
    <source>
        <dbReference type="ARBA" id="ARBA00022723"/>
    </source>
</evidence>
<evidence type="ECO:0000256" key="6">
    <source>
        <dbReference type="ARBA" id="ARBA00023274"/>
    </source>
</evidence>
<dbReference type="SUPFAM" id="SSF53300">
    <property type="entry name" value="vWA-like"/>
    <property type="match status" value="1"/>
</dbReference>
<dbReference type="PANTHER" id="PTHR14202">
    <property type="entry name" value="60 KDA RIBONUCLEOPROTEIN SSA/RO"/>
    <property type="match status" value="1"/>
</dbReference>
<evidence type="ECO:0000256" key="2">
    <source>
        <dbReference type="ARBA" id="ARBA00007814"/>
    </source>
</evidence>
<dbReference type="GO" id="GO:0003723">
    <property type="term" value="F:RNA binding"/>
    <property type="evidence" value="ECO:0007669"/>
    <property type="project" value="UniProtKB-KW"/>
</dbReference>
<sequence length="225" mass="24984">KNARVHPLTVLLAMTTYRSGHGLKGSLQWKVNDKIIEALEKAFLLAFQNVEPTGKRFCLAFDVSGSMGSTIMNTNLSCREASAALGMCFLKKEPKVECMAFCHKFTPLPFTNAWDLMKMVDHIRVMDFGSTDCSLPMVWATEEKKEFDVFMVFTDNETYAGNVKPHEALQTYRKALNIPDAKLVVVGMTATNFTIADPTDPGMLDVVGFDSAVPELVRSFVLGQI</sequence>
<dbReference type="Proteomes" id="UP000887540">
    <property type="component" value="Unplaced"/>
</dbReference>
<organism evidence="8 9">
    <name type="scientific">Acrobeloides nanus</name>
    <dbReference type="NCBI Taxonomy" id="290746"/>
    <lineage>
        <taxon>Eukaryota</taxon>
        <taxon>Metazoa</taxon>
        <taxon>Ecdysozoa</taxon>
        <taxon>Nematoda</taxon>
        <taxon>Chromadorea</taxon>
        <taxon>Rhabditida</taxon>
        <taxon>Tylenchina</taxon>
        <taxon>Cephalobomorpha</taxon>
        <taxon>Cephaloboidea</taxon>
        <taxon>Cephalobidae</taxon>
        <taxon>Acrobeloides</taxon>
    </lineage>
</organism>
<keyword evidence="3" id="KW-0963">Cytoplasm</keyword>
<dbReference type="PROSITE" id="PS50988">
    <property type="entry name" value="TROVE"/>
    <property type="match status" value="1"/>
</dbReference>
<dbReference type="Pfam" id="PF25045">
    <property type="entry name" value="vWA_Ro60"/>
    <property type="match status" value="1"/>
</dbReference>
<dbReference type="AlphaFoldDB" id="A0A914CPX1"/>
<dbReference type="InterPro" id="IPR037214">
    <property type="entry name" value="TROVE_dom_sf"/>
</dbReference>
<dbReference type="PANTHER" id="PTHR14202:SF0">
    <property type="entry name" value="RNA-BINDING PROTEIN RO60"/>
    <property type="match status" value="1"/>
</dbReference>
<protein>
    <submittedName>
        <fullName evidence="9">TROVE domain-containing protein</fullName>
    </submittedName>
</protein>
<evidence type="ECO:0000256" key="1">
    <source>
        <dbReference type="ARBA" id="ARBA00004496"/>
    </source>
</evidence>
<keyword evidence="4" id="KW-0479">Metal-binding</keyword>
<evidence type="ECO:0000256" key="5">
    <source>
        <dbReference type="ARBA" id="ARBA00022884"/>
    </source>
</evidence>
<evidence type="ECO:0000313" key="9">
    <source>
        <dbReference type="WBParaSite" id="ACRNAN_scaffold1270.g9603.t1"/>
    </source>
</evidence>
<dbReference type="SUPFAM" id="SSF140864">
    <property type="entry name" value="TROVE domain-like"/>
    <property type="match status" value="1"/>
</dbReference>
<dbReference type="WBParaSite" id="ACRNAN_scaffold1270.g9603.t1">
    <property type="protein sequence ID" value="ACRNAN_scaffold1270.g9603.t1"/>
    <property type="gene ID" value="ACRNAN_scaffold1270.g9603"/>
</dbReference>
<comment type="similarity">
    <text evidence="2">Belongs to the Ro 60 kDa family.</text>
</comment>
<dbReference type="InterPro" id="IPR040322">
    <property type="entry name" value="TROVE2"/>
</dbReference>
<comment type="subcellular location">
    <subcellularLocation>
        <location evidence="1">Cytoplasm</location>
    </subcellularLocation>
</comment>
<dbReference type="InterPro" id="IPR056800">
    <property type="entry name" value="vWA_Ro60"/>
</dbReference>
<evidence type="ECO:0000259" key="7">
    <source>
        <dbReference type="PROSITE" id="PS50988"/>
    </source>
</evidence>
<dbReference type="InterPro" id="IPR036465">
    <property type="entry name" value="vWFA_dom_sf"/>
</dbReference>
<name>A0A914CPX1_9BILA</name>
<keyword evidence="5" id="KW-0694">RNA-binding</keyword>
<evidence type="ECO:0000256" key="3">
    <source>
        <dbReference type="ARBA" id="ARBA00022490"/>
    </source>
</evidence>
<accession>A0A914CPX1</accession>